<dbReference type="Proteomes" id="UP000604825">
    <property type="component" value="Unassembled WGS sequence"/>
</dbReference>
<comment type="caution">
    <text evidence="2">The sequence shown here is derived from an EMBL/GenBank/DDBJ whole genome shotgun (WGS) entry which is preliminary data.</text>
</comment>
<dbReference type="InterPro" id="IPR053151">
    <property type="entry name" value="RNase_H-like"/>
</dbReference>
<protein>
    <recommendedName>
        <fullName evidence="1">RNase H type-1 domain-containing protein</fullName>
    </recommendedName>
</protein>
<dbReference type="CDD" id="cd06222">
    <property type="entry name" value="RNase_H_like"/>
    <property type="match status" value="1"/>
</dbReference>
<dbReference type="GO" id="GO:0004523">
    <property type="term" value="F:RNA-DNA hybrid ribonuclease activity"/>
    <property type="evidence" value="ECO:0007669"/>
    <property type="project" value="InterPro"/>
</dbReference>
<dbReference type="OrthoDB" id="690395at2759"/>
<gene>
    <name evidence="2" type="ORF">NCGR_LOCUS29912</name>
</gene>
<evidence type="ECO:0000259" key="1">
    <source>
        <dbReference type="Pfam" id="PF13456"/>
    </source>
</evidence>
<dbReference type="InterPro" id="IPR002156">
    <property type="entry name" value="RNaseH_domain"/>
</dbReference>
<organism evidence="2 3">
    <name type="scientific">Miscanthus lutarioriparius</name>
    <dbReference type="NCBI Taxonomy" id="422564"/>
    <lineage>
        <taxon>Eukaryota</taxon>
        <taxon>Viridiplantae</taxon>
        <taxon>Streptophyta</taxon>
        <taxon>Embryophyta</taxon>
        <taxon>Tracheophyta</taxon>
        <taxon>Spermatophyta</taxon>
        <taxon>Magnoliopsida</taxon>
        <taxon>Liliopsida</taxon>
        <taxon>Poales</taxon>
        <taxon>Poaceae</taxon>
        <taxon>PACMAD clade</taxon>
        <taxon>Panicoideae</taxon>
        <taxon>Andropogonodae</taxon>
        <taxon>Andropogoneae</taxon>
        <taxon>Saccharinae</taxon>
        <taxon>Miscanthus</taxon>
    </lineage>
</organism>
<reference evidence="2" key="1">
    <citation type="submission" date="2020-10" db="EMBL/GenBank/DDBJ databases">
        <authorList>
            <person name="Han B."/>
            <person name="Lu T."/>
            <person name="Zhao Q."/>
            <person name="Huang X."/>
            <person name="Zhao Y."/>
        </authorList>
    </citation>
    <scope>NUCLEOTIDE SEQUENCE</scope>
</reference>
<evidence type="ECO:0000313" key="3">
    <source>
        <dbReference type="Proteomes" id="UP000604825"/>
    </source>
</evidence>
<dbReference type="GO" id="GO:0003676">
    <property type="term" value="F:nucleic acid binding"/>
    <property type="evidence" value="ECO:0007669"/>
    <property type="project" value="InterPro"/>
</dbReference>
<dbReference type="PANTHER" id="PTHR47723:SF24">
    <property type="entry name" value="RNASE H TYPE-1 DOMAIN-CONTAINING PROTEIN"/>
    <property type="match status" value="1"/>
</dbReference>
<dbReference type="PANTHER" id="PTHR47723">
    <property type="entry name" value="OS05G0353850 PROTEIN"/>
    <property type="match status" value="1"/>
</dbReference>
<accession>A0A811PDX6</accession>
<dbReference type="Pfam" id="PF13456">
    <property type="entry name" value="RVT_3"/>
    <property type="match status" value="1"/>
</dbReference>
<dbReference type="InterPro" id="IPR044730">
    <property type="entry name" value="RNase_H-like_dom_plant"/>
</dbReference>
<dbReference type="AlphaFoldDB" id="A0A811PDX6"/>
<feature type="domain" description="RNase H type-1" evidence="1">
    <location>
        <begin position="34"/>
        <end position="117"/>
    </location>
</feature>
<keyword evidence="3" id="KW-1185">Reference proteome</keyword>
<sequence length="137" mass="15061">MALTSQRLVQEAGAMLYGIIKVLFAELERAVRPSSRTRFMLNYWRCAEGLKMAAQMGMAQVILETDASMVKTAIEGDEYRLSSMGGVITEIKHLMAMEFSSCVISISSRNCNKLAHEPTSLGCHLPGGESTTWDVVP</sequence>
<dbReference type="EMBL" id="CAJGYO010000007">
    <property type="protein sequence ID" value="CAD6245612.1"/>
    <property type="molecule type" value="Genomic_DNA"/>
</dbReference>
<name>A0A811PDX6_9POAL</name>
<proteinExistence type="predicted"/>
<evidence type="ECO:0000313" key="2">
    <source>
        <dbReference type="EMBL" id="CAD6245612.1"/>
    </source>
</evidence>